<sequence length="151" mass="16590">MRLDRRWWVAIGVVVIAAVAVVLSNTVFNRTSEDCKQVQAFLEFNKSQGDLIDSKASDSDPAVPTVAEDAVYQQWADGLAQRAQEINDPNLASTAIQVAHAASQFVAMLPRMRIEAENHKPGTPAPPVYFEMTMLNKRITDGLTELSDACD</sequence>
<protein>
    <submittedName>
        <fullName evidence="2">Uncharacterized protein</fullName>
    </submittedName>
</protein>
<keyword evidence="3" id="KW-1185">Reference proteome</keyword>
<accession>A0AAD1H9X2</accession>
<gene>
    <name evidence="2" type="ORF">MMOR_09140</name>
</gene>
<evidence type="ECO:0000313" key="2">
    <source>
        <dbReference type="EMBL" id="BBW99977.1"/>
    </source>
</evidence>
<dbReference type="Proteomes" id="UP000466681">
    <property type="component" value="Chromosome"/>
</dbReference>
<dbReference type="AlphaFoldDB" id="A0AAD1H9X2"/>
<name>A0AAD1H9X2_9MYCO</name>
<dbReference type="RefSeq" id="WP_083154802.1">
    <property type="nucleotide sequence ID" value="NZ_AP022560.1"/>
</dbReference>
<reference evidence="2 3" key="1">
    <citation type="journal article" date="2019" name="Emerg. Microbes Infect.">
        <title>Comprehensive subspecies identification of 175 nontuberculous mycobacteria species based on 7547 genomic profiles.</title>
        <authorList>
            <person name="Matsumoto Y."/>
            <person name="Kinjo T."/>
            <person name="Motooka D."/>
            <person name="Nabeya D."/>
            <person name="Jung N."/>
            <person name="Uechi K."/>
            <person name="Horii T."/>
            <person name="Iida T."/>
            <person name="Fujita J."/>
            <person name="Nakamura S."/>
        </authorList>
    </citation>
    <scope>NUCLEOTIDE SEQUENCE [LARGE SCALE GENOMIC DNA]</scope>
    <source>
        <strain evidence="2 3">JCM 6375</strain>
    </source>
</reference>
<evidence type="ECO:0000256" key="1">
    <source>
        <dbReference type="SAM" id="Phobius"/>
    </source>
</evidence>
<feature type="transmembrane region" description="Helical" evidence="1">
    <location>
        <begin position="7"/>
        <end position="28"/>
    </location>
</feature>
<organism evidence="2 3">
    <name type="scientific">Mycolicibacterium moriokaense</name>
    <dbReference type="NCBI Taxonomy" id="39691"/>
    <lineage>
        <taxon>Bacteria</taxon>
        <taxon>Bacillati</taxon>
        <taxon>Actinomycetota</taxon>
        <taxon>Actinomycetes</taxon>
        <taxon>Mycobacteriales</taxon>
        <taxon>Mycobacteriaceae</taxon>
        <taxon>Mycolicibacterium</taxon>
    </lineage>
</organism>
<keyword evidence="1" id="KW-0472">Membrane</keyword>
<dbReference type="KEGG" id="mmor:MMOR_09140"/>
<keyword evidence="1" id="KW-0812">Transmembrane</keyword>
<proteinExistence type="predicted"/>
<dbReference type="EMBL" id="AP022560">
    <property type="protein sequence ID" value="BBW99977.1"/>
    <property type="molecule type" value="Genomic_DNA"/>
</dbReference>
<evidence type="ECO:0000313" key="3">
    <source>
        <dbReference type="Proteomes" id="UP000466681"/>
    </source>
</evidence>
<keyword evidence="1" id="KW-1133">Transmembrane helix</keyword>